<gene>
    <name evidence="7" type="primary">LOC107273973</name>
</gene>
<dbReference type="SUPFAM" id="SSF143870">
    <property type="entry name" value="PF0523-like"/>
    <property type="match status" value="1"/>
</dbReference>
<dbReference type="InterPro" id="IPR036504">
    <property type="entry name" value="CGI121/TPRKB_sf"/>
</dbReference>
<dbReference type="KEGG" id="ccin:107273973"/>
<protein>
    <submittedName>
        <fullName evidence="7">EKC/KEOPS complex subunit Tprkb</fullName>
    </submittedName>
</protein>
<dbReference type="GeneID" id="107273973"/>
<dbReference type="GO" id="GO:0005634">
    <property type="term" value="C:nucleus"/>
    <property type="evidence" value="ECO:0007669"/>
    <property type="project" value="UniProtKB-SubCell"/>
</dbReference>
<organism evidence="6 7">
    <name type="scientific">Cephus cinctus</name>
    <name type="common">Wheat stem sawfly</name>
    <dbReference type="NCBI Taxonomy" id="211228"/>
    <lineage>
        <taxon>Eukaryota</taxon>
        <taxon>Metazoa</taxon>
        <taxon>Ecdysozoa</taxon>
        <taxon>Arthropoda</taxon>
        <taxon>Hexapoda</taxon>
        <taxon>Insecta</taxon>
        <taxon>Pterygota</taxon>
        <taxon>Neoptera</taxon>
        <taxon>Endopterygota</taxon>
        <taxon>Hymenoptera</taxon>
        <taxon>Cephoidea</taxon>
        <taxon>Cephidae</taxon>
        <taxon>Cephus</taxon>
    </lineage>
</organism>
<evidence type="ECO:0000313" key="6">
    <source>
        <dbReference type="Proteomes" id="UP000694920"/>
    </source>
</evidence>
<dbReference type="Proteomes" id="UP000694920">
    <property type="component" value="Unplaced"/>
</dbReference>
<keyword evidence="6" id="KW-1185">Reference proteome</keyword>
<dbReference type="Gene3D" id="3.30.2380.10">
    <property type="entry name" value="CGI121/TPRKB"/>
    <property type="match status" value="1"/>
</dbReference>
<sequence length="179" mass="20141">MSEYTMKLDDTTEKHLTLLLFADVENARDVKTKLINGELRCCVLKASLIVDPFQVVVAANKAALKEMHSRLTTKTVFTEILFDLSLSKNITQSLIKFGIDDAERNILVAVIHSLDDKKSIVQKVVSSIKGQQVSIDKLKDYTDLKLVRKTYKIEDTELTVSNLVDSLVSRISTKDFASY</sequence>
<dbReference type="NCBIfam" id="NF011465">
    <property type="entry name" value="PRK14886.1-1"/>
    <property type="match status" value="1"/>
</dbReference>
<dbReference type="PANTHER" id="PTHR15840:SF10">
    <property type="entry name" value="EKC_KEOPS COMPLEX SUBUNIT TPRKB"/>
    <property type="match status" value="1"/>
</dbReference>
<evidence type="ECO:0000256" key="3">
    <source>
        <dbReference type="ARBA" id="ARBA00022694"/>
    </source>
</evidence>
<comment type="subcellular location">
    <subcellularLocation>
        <location evidence="1">Nucleus</location>
    </subcellularLocation>
</comment>
<dbReference type="Pfam" id="PF08617">
    <property type="entry name" value="CGI-121"/>
    <property type="match status" value="1"/>
</dbReference>
<evidence type="ECO:0000256" key="1">
    <source>
        <dbReference type="ARBA" id="ARBA00004123"/>
    </source>
</evidence>
<dbReference type="RefSeq" id="XP_015608167.1">
    <property type="nucleotide sequence ID" value="XM_015752681.2"/>
</dbReference>
<evidence type="ECO:0000256" key="2">
    <source>
        <dbReference type="ARBA" id="ARBA00005546"/>
    </source>
</evidence>
<keyword evidence="3" id="KW-0819">tRNA processing</keyword>
<keyword evidence="4 5" id="KW-0539">Nucleus</keyword>
<dbReference type="GO" id="GO:0005829">
    <property type="term" value="C:cytosol"/>
    <property type="evidence" value="ECO:0007669"/>
    <property type="project" value="TreeGrafter"/>
</dbReference>
<evidence type="ECO:0000256" key="5">
    <source>
        <dbReference type="RuleBase" id="RU004398"/>
    </source>
</evidence>
<dbReference type="GO" id="GO:0002949">
    <property type="term" value="P:tRNA threonylcarbamoyladenosine modification"/>
    <property type="evidence" value="ECO:0007669"/>
    <property type="project" value="TreeGrafter"/>
</dbReference>
<name>A0AAJ7CDK3_CEPCN</name>
<dbReference type="InterPro" id="IPR013926">
    <property type="entry name" value="CGI121/TPRKB"/>
</dbReference>
<reference evidence="7" key="1">
    <citation type="submission" date="2025-08" db="UniProtKB">
        <authorList>
            <consortium name="RefSeq"/>
        </authorList>
    </citation>
    <scope>IDENTIFICATION</scope>
</reference>
<evidence type="ECO:0000256" key="4">
    <source>
        <dbReference type="ARBA" id="ARBA00023242"/>
    </source>
</evidence>
<comment type="similarity">
    <text evidence="2 5">Belongs to the CGI121/TPRKB family.</text>
</comment>
<proteinExistence type="inferred from homology"/>
<dbReference type="GO" id="GO:0000408">
    <property type="term" value="C:EKC/KEOPS complex"/>
    <property type="evidence" value="ECO:0007669"/>
    <property type="project" value="TreeGrafter"/>
</dbReference>
<evidence type="ECO:0000313" key="7">
    <source>
        <dbReference type="RefSeq" id="XP_015608167.1"/>
    </source>
</evidence>
<dbReference type="AlphaFoldDB" id="A0AAJ7CDK3"/>
<dbReference type="PANTHER" id="PTHR15840">
    <property type="entry name" value="CGI-121 FAMILY MEMBER"/>
    <property type="match status" value="1"/>
</dbReference>
<accession>A0AAJ7CDK3</accession>